<keyword evidence="3" id="KW-1185">Reference proteome</keyword>
<name>A0A8W8KF06_MAGGI</name>
<dbReference type="EnsemblMetazoa" id="G22886.7">
    <property type="protein sequence ID" value="G22886.7:cds"/>
    <property type="gene ID" value="G22886"/>
</dbReference>
<dbReference type="OrthoDB" id="6125735at2759"/>
<reference evidence="2" key="1">
    <citation type="submission" date="2022-08" db="UniProtKB">
        <authorList>
            <consortium name="EnsemblMetazoa"/>
        </authorList>
    </citation>
    <scope>IDENTIFICATION</scope>
    <source>
        <strain evidence="2">05x7-T-G4-1.051#20</strain>
    </source>
</reference>
<evidence type="ECO:0000256" key="1">
    <source>
        <dbReference type="SAM" id="MobiDB-lite"/>
    </source>
</evidence>
<dbReference type="GeneID" id="105334486"/>
<dbReference type="AlphaFoldDB" id="A0A8W8KF06"/>
<dbReference type="EnsemblMetazoa" id="G22886.1">
    <property type="protein sequence ID" value="G22886.1:cds"/>
    <property type="gene ID" value="G22886"/>
</dbReference>
<accession>A0A8W8KF06</accession>
<dbReference type="OMA" id="CEDYENM"/>
<evidence type="ECO:0000313" key="3">
    <source>
        <dbReference type="Proteomes" id="UP000005408"/>
    </source>
</evidence>
<protein>
    <submittedName>
        <fullName evidence="2">Uncharacterized protein</fullName>
    </submittedName>
</protein>
<organism evidence="2 3">
    <name type="scientific">Magallana gigas</name>
    <name type="common">Pacific oyster</name>
    <name type="synonym">Crassostrea gigas</name>
    <dbReference type="NCBI Taxonomy" id="29159"/>
    <lineage>
        <taxon>Eukaryota</taxon>
        <taxon>Metazoa</taxon>
        <taxon>Spiralia</taxon>
        <taxon>Lophotrochozoa</taxon>
        <taxon>Mollusca</taxon>
        <taxon>Bivalvia</taxon>
        <taxon>Autobranchia</taxon>
        <taxon>Pteriomorphia</taxon>
        <taxon>Ostreida</taxon>
        <taxon>Ostreoidea</taxon>
        <taxon>Ostreidae</taxon>
        <taxon>Magallana</taxon>
    </lineage>
</organism>
<dbReference type="EnsemblMetazoa" id="G22886.2">
    <property type="protein sequence ID" value="G22886.2:cds"/>
    <property type="gene ID" value="G22886"/>
</dbReference>
<proteinExistence type="predicted"/>
<sequence length="123" mass="14011">MEDGDIYENVPKDKSSSQAENSRGVHGGYILMTDKRCMKCQLNANPNIKCKCQEVAGSRESNKIPQCEDYENMKVTRIRNMEKLETLKKQALEKEATLTNKGEMRIYDNPVEEKSQCACCVIL</sequence>
<feature type="region of interest" description="Disordered" evidence="1">
    <location>
        <begin position="1"/>
        <end position="24"/>
    </location>
</feature>
<dbReference type="Proteomes" id="UP000005408">
    <property type="component" value="Unassembled WGS sequence"/>
</dbReference>
<dbReference type="KEGG" id="crg:105334486"/>
<evidence type="ECO:0000313" key="2">
    <source>
        <dbReference type="EnsemblMetazoa" id="G22886.7:cds"/>
    </source>
</evidence>